<evidence type="ECO:0000313" key="2">
    <source>
        <dbReference type="Proteomes" id="UP000230859"/>
    </source>
</evidence>
<reference evidence="1 2" key="1">
    <citation type="submission" date="2017-09" db="EMBL/GenBank/DDBJ databases">
        <title>Depth-based differentiation of microbial function through sediment-hosted aquifers and enrichment of novel symbionts in the deep terrestrial subsurface.</title>
        <authorList>
            <person name="Probst A.J."/>
            <person name="Ladd B."/>
            <person name="Jarett J.K."/>
            <person name="Geller-Mcgrath D.E."/>
            <person name="Sieber C.M."/>
            <person name="Emerson J.B."/>
            <person name="Anantharaman K."/>
            <person name="Thomas B.C."/>
            <person name="Malmstrom R."/>
            <person name="Stieglmeier M."/>
            <person name="Klingl A."/>
            <person name="Woyke T."/>
            <person name="Ryan C.M."/>
            <person name="Banfield J.F."/>
        </authorList>
    </citation>
    <scope>NUCLEOTIDE SEQUENCE [LARGE SCALE GENOMIC DNA]</scope>
    <source>
        <strain evidence="1">CG11_big_fil_rev_8_21_14_0_20_45_26</strain>
    </source>
</reference>
<sequence>PSGDSESSNSKIIIDAIIHSRMTPKDLKSVPFGTRDLIPNKYDVPGIRIEITRCRNALGEYVYSL</sequence>
<dbReference type="AlphaFoldDB" id="A0A2H0LRC8"/>
<feature type="non-terminal residue" evidence="1">
    <location>
        <position position="1"/>
    </location>
</feature>
<comment type="caution">
    <text evidence="1">The sequence shown here is derived from an EMBL/GenBank/DDBJ whole genome shotgun (WGS) entry which is preliminary data.</text>
</comment>
<name>A0A2H0LRC8_9BACT</name>
<proteinExistence type="predicted"/>
<evidence type="ECO:0000313" key="1">
    <source>
        <dbReference type="EMBL" id="PIQ86916.1"/>
    </source>
</evidence>
<accession>A0A2H0LRC8</accession>
<dbReference type="Proteomes" id="UP000230859">
    <property type="component" value="Unassembled WGS sequence"/>
</dbReference>
<dbReference type="EMBL" id="PCVY01000024">
    <property type="protein sequence ID" value="PIQ86916.1"/>
    <property type="molecule type" value="Genomic_DNA"/>
</dbReference>
<protein>
    <submittedName>
        <fullName evidence="1">Uncharacterized protein</fullName>
    </submittedName>
</protein>
<organism evidence="1 2">
    <name type="scientific">Candidatus Abzuiibacterium crystallinum</name>
    <dbReference type="NCBI Taxonomy" id="1974748"/>
    <lineage>
        <taxon>Bacteria</taxon>
        <taxon>Pseudomonadati</taxon>
        <taxon>Candidatus Omnitrophota</taxon>
        <taxon>Candidatus Abzuiibacterium</taxon>
    </lineage>
</organism>
<gene>
    <name evidence="1" type="ORF">COV74_02815</name>
</gene>